<feature type="domain" description="Nudix hydrolase" evidence="1">
    <location>
        <begin position="63"/>
        <end position="237"/>
    </location>
</feature>
<dbReference type="VEuPathDB" id="CryptoDB:Cvel_17781"/>
<dbReference type="PROSITE" id="PS51462">
    <property type="entry name" value="NUDIX"/>
    <property type="match status" value="1"/>
</dbReference>
<dbReference type="Gene3D" id="3.90.79.10">
    <property type="entry name" value="Nucleoside Triphosphate Pyrophosphohydrolase"/>
    <property type="match status" value="1"/>
</dbReference>
<dbReference type="Pfam" id="PF00293">
    <property type="entry name" value="NUDIX"/>
    <property type="match status" value="1"/>
</dbReference>
<dbReference type="PANTHER" id="PTHR10885:SF20">
    <property type="entry name" value="NUDIX HYDROLASE DOMAIN-CONTAINING PROTEIN"/>
    <property type="match status" value="1"/>
</dbReference>
<dbReference type="GO" id="GO:0005737">
    <property type="term" value="C:cytoplasm"/>
    <property type="evidence" value="ECO:0007669"/>
    <property type="project" value="TreeGrafter"/>
</dbReference>
<dbReference type="EMBL" id="CDMZ01000482">
    <property type="protein sequence ID" value="CEM15286.1"/>
    <property type="molecule type" value="Genomic_DNA"/>
</dbReference>
<dbReference type="InterPro" id="IPR000086">
    <property type="entry name" value="NUDIX_hydrolase_dom"/>
</dbReference>
<proteinExistence type="predicted"/>
<dbReference type="PANTHER" id="PTHR10885">
    <property type="entry name" value="ISOPENTENYL-DIPHOSPHATE DELTA-ISOMERASE"/>
    <property type="match status" value="1"/>
</dbReference>
<protein>
    <recommendedName>
        <fullName evidence="1">Nudix hydrolase domain-containing protein</fullName>
    </recommendedName>
</protein>
<reference evidence="2" key="1">
    <citation type="submission" date="2014-11" db="EMBL/GenBank/DDBJ databases">
        <authorList>
            <person name="Otto D Thomas"/>
            <person name="Naeem Raeece"/>
        </authorList>
    </citation>
    <scope>NUCLEOTIDE SEQUENCE</scope>
</reference>
<dbReference type="GO" id="GO:0004452">
    <property type="term" value="F:isopentenyl-diphosphate delta-isomerase activity"/>
    <property type="evidence" value="ECO:0007669"/>
    <property type="project" value="TreeGrafter"/>
</dbReference>
<dbReference type="CDD" id="cd04692">
    <property type="entry name" value="NUDIX_Hydrolase"/>
    <property type="match status" value="1"/>
</dbReference>
<organism evidence="2">
    <name type="scientific">Chromera velia CCMP2878</name>
    <dbReference type="NCBI Taxonomy" id="1169474"/>
    <lineage>
        <taxon>Eukaryota</taxon>
        <taxon>Sar</taxon>
        <taxon>Alveolata</taxon>
        <taxon>Colpodellida</taxon>
        <taxon>Chromeraceae</taxon>
        <taxon>Chromera</taxon>
    </lineage>
</organism>
<dbReference type="SUPFAM" id="SSF55811">
    <property type="entry name" value="Nudix"/>
    <property type="match status" value="1"/>
</dbReference>
<evidence type="ECO:0000259" key="1">
    <source>
        <dbReference type="PROSITE" id="PS51462"/>
    </source>
</evidence>
<name>A0A0G4FNN3_9ALVE</name>
<evidence type="ECO:0000313" key="2">
    <source>
        <dbReference type="EMBL" id="CEM15286.1"/>
    </source>
</evidence>
<dbReference type="GO" id="GO:0009240">
    <property type="term" value="P:isopentenyl diphosphate biosynthetic process"/>
    <property type="evidence" value="ECO:0007669"/>
    <property type="project" value="TreeGrafter"/>
</dbReference>
<dbReference type="InterPro" id="IPR015797">
    <property type="entry name" value="NUDIX_hydrolase-like_dom_sf"/>
</dbReference>
<accession>A0A0G4FNN3</accession>
<dbReference type="AlphaFoldDB" id="A0A0G4FNN3"/>
<gene>
    <name evidence="2" type="ORF">Cvel_17781</name>
</gene>
<sequence length="350" mass="37615">MTTAVASRSEVNAGHLGQSSAEMFDLFMHPFAHLVKKEVQGKEAMIVSASRQKSRGDVHRDGEWHRAVHIWLADNDGRVLLQKRSEHKDTHPGMWDVSVAGHIDAGGDPLRSAVREIWEEVGLTLSLCPPAASKSHGKGCVLRGAEWKEKEEGGEGERGILSLTRQEGAGELERVCGDLDRGWGGQGVDASLGPLVVPQCVASSGDGTADAASAAAVEAQRDQLRSWGRALGSRLGEGEKGSEWQLEFGFVVANSVGGKTAKHGRFQCNEFQYVFILRRCGGGEGDGAMGLEGLLKDGRLSPLEAEVAGLKTVSIGELREMLSRDDPTLVPRPPEYAEILCTALEEMIKS</sequence>